<evidence type="ECO:0000313" key="2">
    <source>
        <dbReference type="Proteomes" id="UP000789759"/>
    </source>
</evidence>
<dbReference type="Proteomes" id="UP000789759">
    <property type="component" value="Unassembled WGS sequence"/>
</dbReference>
<evidence type="ECO:0000313" key="1">
    <source>
        <dbReference type="EMBL" id="CAG8832639.1"/>
    </source>
</evidence>
<proteinExistence type="predicted"/>
<keyword evidence="2" id="KW-1185">Reference proteome</keyword>
<comment type="caution">
    <text evidence="1">The sequence shown here is derived from an EMBL/GenBank/DDBJ whole genome shotgun (WGS) entry which is preliminary data.</text>
</comment>
<feature type="non-terminal residue" evidence="1">
    <location>
        <position position="96"/>
    </location>
</feature>
<dbReference type="AlphaFoldDB" id="A0A9N9PD08"/>
<dbReference type="EMBL" id="CAJVQA010068862">
    <property type="protein sequence ID" value="CAG8832639.1"/>
    <property type="molecule type" value="Genomic_DNA"/>
</dbReference>
<reference evidence="1" key="1">
    <citation type="submission" date="2021-06" db="EMBL/GenBank/DDBJ databases">
        <authorList>
            <person name="Kallberg Y."/>
            <person name="Tangrot J."/>
            <person name="Rosling A."/>
        </authorList>
    </citation>
    <scope>NUCLEOTIDE SEQUENCE</scope>
    <source>
        <strain evidence="1">FL966</strain>
    </source>
</reference>
<sequence>TYYAGDFIYYHENTRKLGRIRAIVISEETLKLKVQKTIEYCELPKNFQSNNRQIRSQLGIKLIELQDVIGHASITTSLCRNYESIHNISEILYKLD</sequence>
<feature type="non-terminal residue" evidence="1">
    <location>
        <position position="1"/>
    </location>
</feature>
<name>A0A9N9PD08_9GLOM</name>
<accession>A0A9N9PD08</accession>
<organism evidence="1 2">
    <name type="scientific">Cetraspora pellucida</name>
    <dbReference type="NCBI Taxonomy" id="1433469"/>
    <lineage>
        <taxon>Eukaryota</taxon>
        <taxon>Fungi</taxon>
        <taxon>Fungi incertae sedis</taxon>
        <taxon>Mucoromycota</taxon>
        <taxon>Glomeromycotina</taxon>
        <taxon>Glomeromycetes</taxon>
        <taxon>Diversisporales</taxon>
        <taxon>Gigasporaceae</taxon>
        <taxon>Cetraspora</taxon>
    </lineage>
</organism>
<dbReference type="OrthoDB" id="2406375at2759"/>
<gene>
    <name evidence="1" type="ORF">CPELLU_LOCUS20877</name>
</gene>
<protein>
    <submittedName>
        <fullName evidence="1">5524_t:CDS:1</fullName>
    </submittedName>
</protein>